<evidence type="ECO:0000256" key="6">
    <source>
        <dbReference type="ARBA" id="ARBA00022679"/>
    </source>
</evidence>
<feature type="binding site" evidence="19">
    <location>
        <position position="638"/>
    </location>
    <ligand>
        <name>ATP</name>
        <dbReference type="ChEBI" id="CHEBI:30616"/>
    </ligand>
</feature>
<dbReference type="PANTHER" id="PTHR45631">
    <property type="entry name" value="OS07G0107800 PROTEIN-RELATED"/>
    <property type="match status" value="1"/>
</dbReference>
<keyword evidence="3" id="KW-0723">Serine/threonine-protein kinase</keyword>
<dbReference type="FunFam" id="3.80.10.10:FF:000041">
    <property type="entry name" value="LRR receptor-like serine/threonine-protein kinase ERECTA"/>
    <property type="match status" value="1"/>
</dbReference>
<keyword evidence="8 21" id="KW-0732">Signal</keyword>
<dbReference type="SUPFAM" id="SSF52058">
    <property type="entry name" value="L domain-like"/>
    <property type="match status" value="1"/>
</dbReference>
<keyword evidence="10 19" id="KW-0547">Nucleotide-binding</keyword>
<evidence type="ECO:0000256" key="12">
    <source>
        <dbReference type="ARBA" id="ARBA00022840"/>
    </source>
</evidence>
<keyword evidence="12 19" id="KW-0067">ATP-binding</keyword>
<feature type="chain" id="PRO_5042590377" description="non-specific serine/threonine protein kinase" evidence="21">
    <location>
        <begin position="21"/>
        <end position="932"/>
    </location>
</feature>
<keyword evidence="7 20" id="KW-0812">Transmembrane</keyword>
<feature type="domain" description="Protein kinase" evidence="22">
    <location>
        <begin position="610"/>
        <end position="884"/>
    </location>
</feature>
<dbReference type="InterPro" id="IPR024788">
    <property type="entry name" value="Malectin-like_Carb-bd_dom"/>
</dbReference>
<dbReference type="Pfam" id="PF07714">
    <property type="entry name" value="PK_Tyr_Ser-Thr"/>
    <property type="match status" value="1"/>
</dbReference>
<reference evidence="24" key="1">
    <citation type="submission" date="2025-08" db="UniProtKB">
        <authorList>
            <consortium name="RefSeq"/>
        </authorList>
    </citation>
    <scope>IDENTIFICATION</scope>
</reference>
<dbReference type="PANTHER" id="PTHR45631:SF19">
    <property type="entry name" value="PROTEIN KINASE DOMAIN-CONTAINING PROTEIN"/>
    <property type="match status" value="1"/>
</dbReference>
<dbReference type="GO" id="GO:0004674">
    <property type="term" value="F:protein serine/threonine kinase activity"/>
    <property type="evidence" value="ECO:0007669"/>
    <property type="project" value="UniProtKB-KW"/>
</dbReference>
<evidence type="ECO:0000256" key="17">
    <source>
        <dbReference type="ARBA" id="ARBA00047899"/>
    </source>
</evidence>
<dbReference type="GO" id="GO:0016020">
    <property type="term" value="C:membrane"/>
    <property type="evidence" value="ECO:0007669"/>
    <property type="project" value="UniProtKB-SubCell"/>
</dbReference>
<dbReference type="Pfam" id="PF12819">
    <property type="entry name" value="Malectin_like"/>
    <property type="match status" value="1"/>
</dbReference>
<evidence type="ECO:0000256" key="4">
    <source>
        <dbReference type="ARBA" id="ARBA00022553"/>
    </source>
</evidence>
<evidence type="ECO:0000256" key="8">
    <source>
        <dbReference type="ARBA" id="ARBA00022729"/>
    </source>
</evidence>
<dbReference type="AlphaFoldDB" id="A0AAJ6XSG4"/>
<keyword evidence="9" id="KW-0677">Repeat</keyword>
<evidence type="ECO:0000256" key="5">
    <source>
        <dbReference type="ARBA" id="ARBA00022614"/>
    </source>
</evidence>
<keyword evidence="6" id="KW-0808">Transferase</keyword>
<proteinExistence type="predicted"/>
<comment type="catalytic activity">
    <reaction evidence="17">
        <text>L-threonyl-[protein] + ATP = O-phospho-L-threonyl-[protein] + ADP + H(+)</text>
        <dbReference type="Rhea" id="RHEA:46608"/>
        <dbReference type="Rhea" id="RHEA-COMP:11060"/>
        <dbReference type="Rhea" id="RHEA-COMP:11605"/>
        <dbReference type="ChEBI" id="CHEBI:15378"/>
        <dbReference type="ChEBI" id="CHEBI:30013"/>
        <dbReference type="ChEBI" id="CHEBI:30616"/>
        <dbReference type="ChEBI" id="CHEBI:61977"/>
        <dbReference type="ChEBI" id="CHEBI:456216"/>
        <dbReference type="EC" id="2.7.11.1"/>
    </reaction>
</comment>
<evidence type="ECO:0000256" key="14">
    <source>
        <dbReference type="ARBA" id="ARBA00023136"/>
    </source>
</evidence>
<evidence type="ECO:0000256" key="19">
    <source>
        <dbReference type="PROSITE-ProRule" id="PRU10141"/>
    </source>
</evidence>
<protein>
    <recommendedName>
        <fullName evidence="2">non-specific serine/threonine protein kinase</fullName>
        <ecNumber evidence="2">2.7.11.1</ecNumber>
    </recommendedName>
</protein>
<evidence type="ECO:0000313" key="24">
    <source>
        <dbReference type="RefSeq" id="XP_011029603.1"/>
    </source>
</evidence>
<evidence type="ECO:0000256" key="18">
    <source>
        <dbReference type="ARBA" id="ARBA00048679"/>
    </source>
</evidence>
<dbReference type="Gene3D" id="1.10.510.10">
    <property type="entry name" value="Transferase(Phosphotransferase) domain 1"/>
    <property type="match status" value="1"/>
</dbReference>
<dbReference type="InterPro" id="IPR001611">
    <property type="entry name" value="Leu-rich_rpt"/>
</dbReference>
<organism evidence="23 24">
    <name type="scientific">Populus euphratica</name>
    <name type="common">Euphrates poplar</name>
    <dbReference type="NCBI Taxonomy" id="75702"/>
    <lineage>
        <taxon>Eukaryota</taxon>
        <taxon>Viridiplantae</taxon>
        <taxon>Streptophyta</taxon>
        <taxon>Embryophyta</taxon>
        <taxon>Tracheophyta</taxon>
        <taxon>Spermatophyta</taxon>
        <taxon>Magnoliopsida</taxon>
        <taxon>eudicotyledons</taxon>
        <taxon>Gunneridae</taxon>
        <taxon>Pentapetalae</taxon>
        <taxon>rosids</taxon>
        <taxon>fabids</taxon>
        <taxon>Malpighiales</taxon>
        <taxon>Salicaceae</taxon>
        <taxon>Saliceae</taxon>
        <taxon>Populus</taxon>
    </lineage>
</organism>
<dbReference type="InterPro" id="IPR011009">
    <property type="entry name" value="Kinase-like_dom_sf"/>
</dbReference>
<evidence type="ECO:0000256" key="13">
    <source>
        <dbReference type="ARBA" id="ARBA00022989"/>
    </source>
</evidence>
<evidence type="ECO:0000256" key="11">
    <source>
        <dbReference type="ARBA" id="ARBA00022777"/>
    </source>
</evidence>
<feature type="transmembrane region" description="Helical" evidence="20">
    <location>
        <begin position="531"/>
        <end position="554"/>
    </location>
</feature>
<dbReference type="InterPro" id="IPR017441">
    <property type="entry name" value="Protein_kinase_ATP_BS"/>
</dbReference>
<keyword evidence="4" id="KW-0597">Phosphoprotein</keyword>
<evidence type="ECO:0000259" key="22">
    <source>
        <dbReference type="PROSITE" id="PS50011"/>
    </source>
</evidence>
<dbReference type="InterPro" id="IPR001245">
    <property type="entry name" value="Ser-Thr/Tyr_kinase_cat_dom"/>
</dbReference>
<evidence type="ECO:0000256" key="21">
    <source>
        <dbReference type="SAM" id="SignalP"/>
    </source>
</evidence>
<accession>A0AAJ6XSG4</accession>
<keyword evidence="5" id="KW-0433">Leucine-rich repeat</keyword>
<keyword evidence="11" id="KW-0418">Kinase</keyword>
<dbReference type="GO" id="GO:0005524">
    <property type="term" value="F:ATP binding"/>
    <property type="evidence" value="ECO:0007669"/>
    <property type="project" value="UniProtKB-UniRule"/>
</dbReference>
<evidence type="ECO:0000256" key="7">
    <source>
        <dbReference type="ARBA" id="ARBA00022692"/>
    </source>
</evidence>
<evidence type="ECO:0000256" key="1">
    <source>
        <dbReference type="ARBA" id="ARBA00004167"/>
    </source>
</evidence>
<evidence type="ECO:0000256" key="10">
    <source>
        <dbReference type="ARBA" id="ARBA00022741"/>
    </source>
</evidence>
<evidence type="ECO:0000256" key="2">
    <source>
        <dbReference type="ARBA" id="ARBA00012513"/>
    </source>
</evidence>
<dbReference type="Gene3D" id="3.30.200.20">
    <property type="entry name" value="Phosphorylase Kinase, domain 1"/>
    <property type="match status" value="1"/>
</dbReference>
<dbReference type="InterPro" id="IPR008271">
    <property type="entry name" value="Ser/Thr_kinase_AS"/>
</dbReference>
<keyword evidence="15" id="KW-0675">Receptor</keyword>
<dbReference type="SUPFAM" id="SSF56112">
    <property type="entry name" value="Protein kinase-like (PK-like)"/>
    <property type="match status" value="1"/>
</dbReference>
<dbReference type="InterPro" id="IPR000719">
    <property type="entry name" value="Prot_kinase_dom"/>
</dbReference>
<dbReference type="GeneID" id="105129311"/>
<feature type="signal peptide" evidence="21">
    <location>
        <begin position="1"/>
        <end position="20"/>
    </location>
</feature>
<name>A0AAJ6XSG4_POPEU</name>
<keyword evidence="14 20" id="KW-0472">Membrane</keyword>
<gene>
    <name evidence="24" type="primary">LOC105129311</name>
</gene>
<dbReference type="SMART" id="SM00220">
    <property type="entry name" value="S_TKc"/>
    <property type="match status" value="1"/>
</dbReference>
<dbReference type="FunFam" id="1.10.510.10:FF:000146">
    <property type="entry name" value="LRR receptor-like serine/threonine-protein kinase IOS1"/>
    <property type="match status" value="1"/>
</dbReference>
<dbReference type="Pfam" id="PF00560">
    <property type="entry name" value="LRR_1"/>
    <property type="match status" value="2"/>
</dbReference>
<evidence type="ECO:0000256" key="15">
    <source>
        <dbReference type="ARBA" id="ARBA00023170"/>
    </source>
</evidence>
<dbReference type="Gene3D" id="3.80.10.10">
    <property type="entry name" value="Ribonuclease Inhibitor"/>
    <property type="match status" value="1"/>
</dbReference>
<dbReference type="RefSeq" id="XP_011029603.1">
    <property type="nucleotide sequence ID" value="XM_011031301.1"/>
</dbReference>
<comment type="subcellular location">
    <subcellularLocation>
        <location evidence="1">Membrane</location>
        <topology evidence="1">Single-pass membrane protein</topology>
    </subcellularLocation>
</comment>
<sequence length="932" mass="104576">MALYSHFLVLYLFFVSSVICQVTEFISIDCGGISNYTDPRTGLAWVSDNGTIMKYGKSSEAQVSNGNTQYQRRRDFPLDSNKYCYTLGTKERRRYLVRATFQYGSSENEDAYPKFDLYLDTTKWSTMVVLDASRVYVKEMIIRAPSSSIDVCICCATTGSPFISTLELRPFNLSMYATDFEDNFFLEVAARVNFGALSKDAIRYPDDPYDRIWGSDLEKRQNYLVGVARGTVKINTSKYVDTRTREYPPVKVMQTAVVGTEEMLSYRLNLEDFPANARAYAYFAEIEDLGANETRKFKLKQPYLSDYSNAVVNIAENANGSYTLYEPSYMNVSLDFVLSFSFVKTQDSTLGPLLNAIEISKYLKIEPKTDSKDVTVLNALRFLSAESAWANEQGDPCVPAHWEWVNCSSTSPPRITKIALSGKNLKGEIPPEINNMEQLTELWLDGNFLTGPIPGISNLVNLKIVHLENNKLNGPLPKYLGSLPKLQALYIQNNSFSGEIPSEFLTGKVIFNYEHNPGLHKEARKKMHSKLIVGFSIGILAGLLVVVIGSLLFLRNLQRKTSHKKSEVQGNSLRASAKPSNAYSVARGWHIMGEGVSYYIPLPELEEATKNFSKKIGRGSFGTVYYGQMKDGKEVAVKIMTDSSTHLTQQFVTEVALLSRIHHRNLVPLLGYCEEEHQRILVYEYMHNGTLRDHIHGPVNQKHLDWLARLQIAEDAAKGLEYLHTGCNPGIIHRDVKTSNILLDINMRAKVSDFGLSRQAEEDLTHVSSVARGTIGYLDPEYYANQQLTEKSDVYSFGVVLLELVSGKKPVSIEDFGSELNIVHWARSLIRKGDVMSIVDPVLIGNVKIESIWRIAEVAIQCVEQRAVSRPRMHEIILAIQEANKIEKGTDGSQKLQSASSKAQSSRKTLLTSFLEIESPDQSNGCLVPAAR</sequence>
<evidence type="ECO:0000256" key="9">
    <source>
        <dbReference type="ARBA" id="ARBA00022737"/>
    </source>
</evidence>
<keyword evidence="23" id="KW-1185">Reference proteome</keyword>
<evidence type="ECO:0000256" key="20">
    <source>
        <dbReference type="SAM" id="Phobius"/>
    </source>
</evidence>
<comment type="catalytic activity">
    <reaction evidence="18">
        <text>L-seryl-[protein] + ATP = O-phospho-L-seryl-[protein] + ADP + H(+)</text>
        <dbReference type="Rhea" id="RHEA:17989"/>
        <dbReference type="Rhea" id="RHEA-COMP:9863"/>
        <dbReference type="Rhea" id="RHEA-COMP:11604"/>
        <dbReference type="ChEBI" id="CHEBI:15378"/>
        <dbReference type="ChEBI" id="CHEBI:29999"/>
        <dbReference type="ChEBI" id="CHEBI:30616"/>
        <dbReference type="ChEBI" id="CHEBI:83421"/>
        <dbReference type="ChEBI" id="CHEBI:456216"/>
        <dbReference type="EC" id="2.7.11.1"/>
    </reaction>
</comment>
<dbReference type="PROSITE" id="PS00108">
    <property type="entry name" value="PROTEIN_KINASE_ST"/>
    <property type="match status" value="1"/>
</dbReference>
<dbReference type="Proteomes" id="UP000694918">
    <property type="component" value="Unplaced"/>
</dbReference>
<dbReference type="InterPro" id="IPR032675">
    <property type="entry name" value="LRR_dom_sf"/>
</dbReference>
<keyword evidence="16" id="KW-0325">Glycoprotein</keyword>
<dbReference type="EC" id="2.7.11.1" evidence="2"/>
<dbReference type="PROSITE" id="PS50011">
    <property type="entry name" value="PROTEIN_KINASE_DOM"/>
    <property type="match status" value="1"/>
</dbReference>
<keyword evidence="13 20" id="KW-1133">Transmembrane helix</keyword>
<dbReference type="PROSITE" id="PS00107">
    <property type="entry name" value="PROTEIN_KINASE_ATP"/>
    <property type="match status" value="1"/>
</dbReference>
<evidence type="ECO:0000256" key="16">
    <source>
        <dbReference type="ARBA" id="ARBA00023180"/>
    </source>
</evidence>
<evidence type="ECO:0000313" key="23">
    <source>
        <dbReference type="Proteomes" id="UP000694918"/>
    </source>
</evidence>
<evidence type="ECO:0000256" key="3">
    <source>
        <dbReference type="ARBA" id="ARBA00022527"/>
    </source>
</evidence>
<dbReference type="FunFam" id="3.30.200.20:FF:000415">
    <property type="entry name" value="receptor-like serine/threonine-protein kinase NCRK"/>
    <property type="match status" value="1"/>
</dbReference>